<feature type="non-terminal residue" evidence="1">
    <location>
        <position position="323"/>
    </location>
</feature>
<gene>
    <name evidence="1" type="ORF">S01H4_07793</name>
</gene>
<protein>
    <submittedName>
        <fullName evidence="1">Uncharacterized protein</fullName>
    </submittedName>
</protein>
<dbReference type="AlphaFoldDB" id="X0Z5B9"/>
<name>X0Z5B9_9ZZZZ</name>
<sequence length="323" mass="37656">MENNYELEKLNTQINKHFETPIEIITEVLQDLYNKREIEIIDETKIRFKKPKNFPDLTSKIIILKTVLFYSLDERKKQASRDNILLATLAPDKSNRDDIIFDLEELAEKTLYMHPINRNYFKIKDEKKWSTIIDSKIKNIENENAKNKIAEILKERIKCDYIFDIDDIPDNNSLKIICVASDIDKELTQIEKLLNGKQYQNRNIFLIPKSDQSFPFEVNSLLNKAKKVIVEEQLIKEVDADLKKEISRILKDDVTKLNETLISTYGEIIRWIKTSSAKLSYRTKSVKPIVSKIKSEVLENIKSLENNVFEEISGKANGVKISS</sequence>
<comment type="caution">
    <text evidence="1">The sequence shown here is derived from an EMBL/GenBank/DDBJ whole genome shotgun (WGS) entry which is preliminary data.</text>
</comment>
<accession>X0Z5B9</accession>
<organism evidence="1">
    <name type="scientific">marine sediment metagenome</name>
    <dbReference type="NCBI Taxonomy" id="412755"/>
    <lineage>
        <taxon>unclassified sequences</taxon>
        <taxon>metagenomes</taxon>
        <taxon>ecological metagenomes</taxon>
    </lineage>
</organism>
<evidence type="ECO:0000313" key="1">
    <source>
        <dbReference type="EMBL" id="GAG64560.1"/>
    </source>
</evidence>
<proteinExistence type="predicted"/>
<dbReference type="EMBL" id="BART01002590">
    <property type="protein sequence ID" value="GAG64560.1"/>
    <property type="molecule type" value="Genomic_DNA"/>
</dbReference>
<reference evidence="1" key="1">
    <citation type="journal article" date="2014" name="Front. Microbiol.">
        <title>High frequency of phylogenetically diverse reductive dehalogenase-homologous genes in deep subseafloor sedimentary metagenomes.</title>
        <authorList>
            <person name="Kawai M."/>
            <person name="Futagami T."/>
            <person name="Toyoda A."/>
            <person name="Takaki Y."/>
            <person name="Nishi S."/>
            <person name="Hori S."/>
            <person name="Arai W."/>
            <person name="Tsubouchi T."/>
            <person name="Morono Y."/>
            <person name="Uchiyama I."/>
            <person name="Ito T."/>
            <person name="Fujiyama A."/>
            <person name="Inagaki F."/>
            <person name="Takami H."/>
        </authorList>
    </citation>
    <scope>NUCLEOTIDE SEQUENCE</scope>
    <source>
        <strain evidence="1">Expedition CK06-06</strain>
    </source>
</reference>